<evidence type="ECO:0000256" key="1">
    <source>
        <dbReference type="ARBA" id="ARBA00012528"/>
    </source>
</evidence>
<dbReference type="EC" id="2.7.7.65" evidence="1"/>
<dbReference type="InterPro" id="IPR000160">
    <property type="entry name" value="GGDEF_dom"/>
</dbReference>
<keyword evidence="4" id="KW-0808">Transferase</keyword>
<dbReference type="InterPro" id="IPR050469">
    <property type="entry name" value="Diguanylate_Cyclase"/>
</dbReference>
<gene>
    <name evidence="4" type="ORF">Q4610_16090</name>
</gene>
<dbReference type="RefSeq" id="WP_304536986.1">
    <property type="nucleotide sequence ID" value="NZ_JAUQOM010000009.1"/>
</dbReference>
<dbReference type="PANTHER" id="PTHR45138:SF9">
    <property type="entry name" value="DIGUANYLATE CYCLASE DGCM-RELATED"/>
    <property type="match status" value="1"/>
</dbReference>
<dbReference type="InterPro" id="IPR003018">
    <property type="entry name" value="GAF"/>
</dbReference>
<feature type="domain" description="GGDEF" evidence="3">
    <location>
        <begin position="194"/>
        <end position="326"/>
    </location>
</feature>
<dbReference type="InterPro" id="IPR029787">
    <property type="entry name" value="Nucleotide_cyclase"/>
</dbReference>
<dbReference type="Gene3D" id="3.30.70.270">
    <property type="match status" value="1"/>
</dbReference>
<evidence type="ECO:0000259" key="3">
    <source>
        <dbReference type="PROSITE" id="PS50887"/>
    </source>
</evidence>
<dbReference type="InterPro" id="IPR043128">
    <property type="entry name" value="Rev_trsase/Diguanyl_cyclase"/>
</dbReference>
<protein>
    <recommendedName>
        <fullName evidence="1">diguanylate cyclase</fullName>
        <ecNumber evidence="1">2.7.7.65</ecNumber>
    </recommendedName>
</protein>
<proteinExistence type="predicted"/>
<comment type="catalytic activity">
    <reaction evidence="2">
        <text>2 GTP = 3',3'-c-di-GMP + 2 diphosphate</text>
        <dbReference type="Rhea" id="RHEA:24898"/>
        <dbReference type="ChEBI" id="CHEBI:33019"/>
        <dbReference type="ChEBI" id="CHEBI:37565"/>
        <dbReference type="ChEBI" id="CHEBI:58805"/>
        <dbReference type="EC" id="2.7.7.65"/>
    </reaction>
</comment>
<dbReference type="PROSITE" id="PS50887">
    <property type="entry name" value="GGDEF"/>
    <property type="match status" value="1"/>
</dbReference>
<keyword evidence="4" id="KW-0548">Nucleotidyltransferase</keyword>
<dbReference type="CDD" id="cd01949">
    <property type="entry name" value="GGDEF"/>
    <property type="match status" value="1"/>
</dbReference>
<dbReference type="SUPFAM" id="SSF55073">
    <property type="entry name" value="Nucleotide cyclase"/>
    <property type="match status" value="1"/>
</dbReference>
<dbReference type="SUPFAM" id="SSF55781">
    <property type="entry name" value="GAF domain-like"/>
    <property type="match status" value="1"/>
</dbReference>
<keyword evidence="5" id="KW-1185">Reference proteome</keyword>
<dbReference type="SMART" id="SM00065">
    <property type="entry name" value="GAF"/>
    <property type="match status" value="1"/>
</dbReference>
<comment type="caution">
    <text evidence="4">The sequence shown here is derived from an EMBL/GenBank/DDBJ whole genome shotgun (WGS) entry which is preliminary data.</text>
</comment>
<dbReference type="PANTHER" id="PTHR45138">
    <property type="entry name" value="REGULATORY COMPONENTS OF SENSORY TRANSDUCTION SYSTEM"/>
    <property type="match status" value="1"/>
</dbReference>
<dbReference type="SMART" id="SM00267">
    <property type="entry name" value="GGDEF"/>
    <property type="match status" value="1"/>
</dbReference>
<evidence type="ECO:0000313" key="4">
    <source>
        <dbReference type="EMBL" id="MDO7836568.1"/>
    </source>
</evidence>
<dbReference type="Pfam" id="PF01590">
    <property type="entry name" value="GAF"/>
    <property type="match status" value="1"/>
</dbReference>
<evidence type="ECO:0000256" key="2">
    <source>
        <dbReference type="ARBA" id="ARBA00034247"/>
    </source>
</evidence>
<dbReference type="GO" id="GO:0052621">
    <property type="term" value="F:diguanylate cyclase activity"/>
    <property type="evidence" value="ECO:0007669"/>
    <property type="project" value="UniProtKB-EC"/>
</dbReference>
<organism evidence="4 5">
    <name type="scientific">Sphingobium cyanobacteriorum</name>
    <dbReference type="NCBI Taxonomy" id="3063954"/>
    <lineage>
        <taxon>Bacteria</taxon>
        <taxon>Pseudomonadati</taxon>
        <taxon>Pseudomonadota</taxon>
        <taxon>Alphaproteobacteria</taxon>
        <taxon>Sphingomonadales</taxon>
        <taxon>Sphingomonadaceae</taxon>
        <taxon>Sphingobium</taxon>
    </lineage>
</organism>
<name>A0ABT8ZQ51_9SPHN</name>
<reference evidence="4" key="1">
    <citation type="submission" date="2023-07" db="EMBL/GenBank/DDBJ databases">
        <title>Bacterial whole genome sequence for Sphingobium sp. HBC34.</title>
        <authorList>
            <person name="Le V."/>
            <person name="Ko S.-R."/>
            <person name="Ahn C.-Y."/>
            <person name="Oh H.-M."/>
        </authorList>
    </citation>
    <scope>NUCLEOTIDE SEQUENCE</scope>
    <source>
        <strain evidence="4">HBC34</strain>
    </source>
</reference>
<sequence length="332" mass="35843">MTPHDRATDEAGRIAALRRYDILDTPAEGAFDKITDLVRTLMGVPISAVSLIDGERQWFKSLAGLDTTETPRSIAFCDHAIRQDSPLVIPDAQADARFRDNPLVTGDPGIRSYAGVPLRTPDGYNVGSLCAIDTHARDFSPEQIAILQGLAPIVVEQMELRLLAERDGLSGALTRRAFVAAIDKQIALFARHQRPAALVLLDIDHFKRVNDGYGHPAGDRVIEAVAALCRALSRPSDSIGRLGGEEFGLLLPETSEADALAAARRFCDAVAALDIPHDPPLRVTASFGVAAIDPGRMSSQTWLADADAALYEAKRGGRNRVMLAPRRTLRAA</sequence>
<accession>A0ABT8ZQ51</accession>
<dbReference type="NCBIfam" id="TIGR00254">
    <property type="entry name" value="GGDEF"/>
    <property type="match status" value="1"/>
</dbReference>
<dbReference type="Gene3D" id="3.30.450.40">
    <property type="match status" value="1"/>
</dbReference>
<dbReference type="Proteomes" id="UP001176471">
    <property type="component" value="Unassembled WGS sequence"/>
</dbReference>
<evidence type="ECO:0000313" key="5">
    <source>
        <dbReference type="Proteomes" id="UP001176471"/>
    </source>
</evidence>
<dbReference type="Pfam" id="PF00990">
    <property type="entry name" value="GGDEF"/>
    <property type="match status" value="1"/>
</dbReference>
<dbReference type="EMBL" id="JAUQOM010000009">
    <property type="protein sequence ID" value="MDO7836568.1"/>
    <property type="molecule type" value="Genomic_DNA"/>
</dbReference>
<dbReference type="InterPro" id="IPR029016">
    <property type="entry name" value="GAF-like_dom_sf"/>
</dbReference>